<evidence type="ECO:0000313" key="2">
    <source>
        <dbReference type="EMBL" id="KAK4005181.1"/>
    </source>
</evidence>
<proteinExistence type="predicted"/>
<reference evidence="2 3" key="1">
    <citation type="journal article" date="2023" name="Nucleic Acids Res.">
        <title>The hologenome of Daphnia magna reveals possible DNA methylation and microbiome-mediated evolution of the host genome.</title>
        <authorList>
            <person name="Chaturvedi A."/>
            <person name="Li X."/>
            <person name="Dhandapani V."/>
            <person name="Marshall H."/>
            <person name="Kissane S."/>
            <person name="Cuenca-Cambronero M."/>
            <person name="Asole G."/>
            <person name="Calvet F."/>
            <person name="Ruiz-Romero M."/>
            <person name="Marangio P."/>
            <person name="Guigo R."/>
            <person name="Rago D."/>
            <person name="Mirbahai L."/>
            <person name="Eastwood N."/>
            <person name="Colbourne J.K."/>
            <person name="Zhou J."/>
            <person name="Mallon E."/>
            <person name="Orsini L."/>
        </authorList>
    </citation>
    <scope>NUCLEOTIDE SEQUENCE [LARGE SCALE GENOMIC DNA]</scope>
    <source>
        <strain evidence="2">LRV0_1</strain>
    </source>
</reference>
<dbReference type="Proteomes" id="UP001234178">
    <property type="component" value="Unassembled WGS sequence"/>
</dbReference>
<protein>
    <submittedName>
        <fullName evidence="2">Uncharacterized protein</fullName>
    </submittedName>
</protein>
<evidence type="ECO:0000313" key="3">
    <source>
        <dbReference type="Proteomes" id="UP001234178"/>
    </source>
</evidence>
<keyword evidence="3" id="KW-1185">Reference proteome</keyword>
<accession>A0ABQ9YX15</accession>
<organism evidence="2 3">
    <name type="scientific">Daphnia magna</name>
    <dbReference type="NCBI Taxonomy" id="35525"/>
    <lineage>
        <taxon>Eukaryota</taxon>
        <taxon>Metazoa</taxon>
        <taxon>Ecdysozoa</taxon>
        <taxon>Arthropoda</taxon>
        <taxon>Crustacea</taxon>
        <taxon>Branchiopoda</taxon>
        <taxon>Diplostraca</taxon>
        <taxon>Cladocera</taxon>
        <taxon>Anomopoda</taxon>
        <taxon>Daphniidae</taxon>
        <taxon>Daphnia</taxon>
    </lineage>
</organism>
<evidence type="ECO:0000256" key="1">
    <source>
        <dbReference type="SAM" id="MobiDB-lite"/>
    </source>
</evidence>
<gene>
    <name evidence="2" type="ORF">OUZ56_006902</name>
</gene>
<feature type="region of interest" description="Disordered" evidence="1">
    <location>
        <begin position="43"/>
        <end position="65"/>
    </location>
</feature>
<comment type="caution">
    <text evidence="2">The sequence shown here is derived from an EMBL/GenBank/DDBJ whole genome shotgun (WGS) entry which is preliminary data.</text>
</comment>
<name>A0ABQ9YX15_9CRUS</name>
<sequence>MALIHFTPLPGVRSTVLLNPDILPHHVDYVDKLLSSLYNNKPTSSMDSFGRRRQQQHEQGQYVGK</sequence>
<dbReference type="EMBL" id="JAOYFB010000001">
    <property type="protein sequence ID" value="KAK4005181.1"/>
    <property type="molecule type" value="Genomic_DNA"/>
</dbReference>